<protein>
    <submittedName>
        <fullName evidence="2">Uncharacterized protein</fullName>
    </submittedName>
</protein>
<evidence type="ECO:0000256" key="1">
    <source>
        <dbReference type="SAM" id="MobiDB-lite"/>
    </source>
</evidence>
<reference evidence="2" key="2">
    <citation type="journal article" date="2023" name="IMA Fungus">
        <title>Comparative genomic study of the Penicillium genus elucidates a diverse pangenome and 15 lateral gene transfer events.</title>
        <authorList>
            <person name="Petersen C."/>
            <person name="Sorensen T."/>
            <person name="Nielsen M.R."/>
            <person name="Sondergaard T.E."/>
            <person name="Sorensen J.L."/>
            <person name="Fitzpatrick D.A."/>
            <person name="Frisvad J.C."/>
            <person name="Nielsen K.L."/>
        </authorList>
    </citation>
    <scope>NUCLEOTIDE SEQUENCE</scope>
    <source>
        <strain evidence="2">IBT 22155</strain>
    </source>
</reference>
<accession>A0A9W9L5W9</accession>
<dbReference type="AlphaFoldDB" id="A0A9W9L5W9"/>
<dbReference type="Proteomes" id="UP001149079">
    <property type="component" value="Unassembled WGS sequence"/>
</dbReference>
<proteinExistence type="predicted"/>
<sequence>MLCRTLKNHCLDHARLVAAAGYNTSIYLATALPALAKMRPPEQSPGAAPELTLQPPPVHGLAARTGEGQTRGPRAGTNAPVPLEAAVASTRPFVLGLKGLLLRDWLAALTPK</sequence>
<evidence type="ECO:0000313" key="3">
    <source>
        <dbReference type="Proteomes" id="UP001149079"/>
    </source>
</evidence>
<dbReference type="EMBL" id="JAPQKL010000003">
    <property type="protein sequence ID" value="KAJ5138252.1"/>
    <property type="molecule type" value="Genomic_DNA"/>
</dbReference>
<gene>
    <name evidence="2" type="ORF">N7515_003100</name>
</gene>
<dbReference type="GeneID" id="81403014"/>
<organism evidence="2 3">
    <name type="scientific">Penicillium bovifimosum</name>
    <dbReference type="NCBI Taxonomy" id="126998"/>
    <lineage>
        <taxon>Eukaryota</taxon>
        <taxon>Fungi</taxon>
        <taxon>Dikarya</taxon>
        <taxon>Ascomycota</taxon>
        <taxon>Pezizomycotina</taxon>
        <taxon>Eurotiomycetes</taxon>
        <taxon>Eurotiomycetidae</taxon>
        <taxon>Eurotiales</taxon>
        <taxon>Aspergillaceae</taxon>
        <taxon>Penicillium</taxon>
    </lineage>
</organism>
<feature type="region of interest" description="Disordered" evidence="1">
    <location>
        <begin position="39"/>
        <end position="79"/>
    </location>
</feature>
<dbReference type="RefSeq" id="XP_056522901.1">
    <property type="nucleotide sequence ID" value="XM_056663844.1"/>
</dbReference>
<keyword evidence="3" id="KW-1185">Reference proteome</keyword>
<reference evidence="2" key="1">
    <citation type="submission" date="2022-11" db="EMBL/GenBank/DDBJ databases">
        <authorList>
            <person name="Petersen C."/>
        </authorList>
    </citation>
    <scope>NUCLEOTIDE SEQUENCE</scope>
    <source>
        <strain evidence="2">IBT 22155</strain>
    </source>
</reference>
<name>A0A9W9L5W9_9EURO</name>
<comment type="caution">
    <text evidence="2">The sequence shown here is derived from an EMBL/GenBank/DDBJ whole genome shotgun (WGS) entry which is preliminary data.</text>
</comment>
<evidence type="ECO:0000313" key="2">
    <source>
        <dbReference type="EMBL" id="KAJ5138252.1"/>
    </source>
</evidence>